<evidence type="ECO:0000313" key="11">
    <source>
        <dbReference type="EMBL" id="KAL2085736.1"/>
    </source>
</evidence>
<gene>
    <name evidence="11" type="ORF">ACEWY4_019056</name>
</gene>
<dbReference type="Gene3D" id="3.30.160.60">
    <property type="entry name" value="Classic Zinc Finger"/>
    <property type="match status" value="1"/>
</dbReference>
<dbReference type="InterPro" id="IPR001870">
    <property type="entry name" value="B30.2/SPRY"/>
</dbReference>
<keyword evidence="3 6" id="KW-0863">Zinc-finger</keyword>
<dbReference type="InterPro" id="IPR013083">
    <property type="entry name" value="Znf_RING/FYVE/PHD"/>
</dbReference>
<dbReference type="SMART" id="SM00336">
    <property type="entry name" value="BBOX"/>
    <property type="match status" value="1"/>
</dbReference>
<dbReference type="InterPro" id="IPR003879">
    <property type="entry name" value="Butyrophylin_SPRY"/>
</dbReference>
<reference evidence="11 12" key="1">
    <citation type="submission" date="2024-09" db="EMBL/GenBank/DDBJ databases">
        <title>A chromosome-level genome assembly of Gray's grenadier anchovy, Coilia grayii.</title>
        <authorList>
            <person name="Fu Z."/>
        </authorList>
    </citation>
    <scope>NUCLEOTIDE SEQUENCE [LARGE SCALE GENOMIC DNA]</scope>
    <source>
        <strain evidence="11">G4</strain>
        <tissue evidence="11">Muscle</tissue>
    </source>
</reference>
<dbReference type="InterPro" id="IPR051051">
    <property type="entry name" value="E3_ubiq-ligase_TRIM/RNF"/>
</dbReference>
<protein>
    <recommendedName>
        <fullName evidence="13">Tripartite motif-containing protein 16-like</fullName>
    </recommendedName>
</protein>
<sequence>MAEASVWSQDQFSCPICLDLLKDPVTINCGHSFCTDCITGCWDQEDQKGVYSCPQCRQTFTPRPVLGRNTMLAEVVEKLKLLGLQSAPAAHCYAGPGDVECDVCSGRKRKAVKSCLVCLSSYCETHFRSHNDLNPGKKHKVIDAAVKLEDLICSQHDKLLEVFCRTDQTCVCVLCVMDEHSGHKTVSVAAERTEKQRDLGETQRKSQEIIQEKENQLQDLREAVRTLQCSAQAAVENSERIFTEVIRSIERRRSEVTKLIRDQERADVSRAEELMETLEQEIAELKRRVAELEQFSQSENNIHFLKSFQSLCASTTSDKSSRYSVYTDMLFERVNDNLTMLKDKLQDVLQQGLQDVAKTGMSYSRINYFDNDINTRQNLHQLSEGNTVVEGVNVSQSYPDHPDRFNYREQVMCREATSTRCYWEVEWSGIVYVAVSYKGLNRKGDGNDVLLGHNINSWSLYCQLYGYIFFHESKQTKLPRAKTSSRIGVYVDHRAGTLCFYSVSDTMTLLHKVETTFTDPLHPAFFLTLDPTTAHNFLRLSEGNRVVENVNVSQSYPDHPDRFSQLQQVMCREATSTRCYWEVEWSGHVYIAVSYKGLMRKGGAANGFFGHNIHSWSLCGQVSGFTFRYDNKRTNLPHAQTFSRIGVYVDHGAGTLCFYSVFDTMTLLHKAETTFTEPLYPGFCLSCGKIKLCQ</sequence>
<feature type="domain" description="B30.2/SPRY" evidence="10">
    <location>
        <begin position="506"/>
        <end position="694"/>
    </location>
</feature>
<dbReference type="SUPFAM" id="SSF57850">
    <property type="entry name" value="RING/U-box"/>
    <property type="match status" value="1"/>
</dbReference>
<dbReference type="PROSITE" id="PS50188">
    <property type="entry name" value="B302_SPRY"/>
    <property type="match status" value="1"/>
</dbReference>
<dbReference type="Gene3D" id="2.60.120.920">
    <property type="match status" value="2"/>
</dbReference>
<dbReference type="PROSITE" id="PS50119">
    <property type="entry name" value="ZF_BBOX"/>
    <property type="match status" value="1"/>
</dbReference>
<evidence type="ECO:0000259" key="8">
    <source>
        <dbReference type="PROSITE" id="PS50089"/>
    </source>
</evidence>
<dbReference type="CDD" id="cd19769">
    <property type="entry name" value="Bbox2_TRIM16-like"/>
    <property type="match status" value="1"/>
</dbReference>
<evidence type="ECO:0000256" key="4">
    <source>
        <dbReference type="ARBA" id="ARBA00022833"/>
    </source>
</evidence>
<dbReference type="SUPFAM" id="SSF49899">
    <property type="entry name" value="Concanavalin A-like lectins/glucanases"/>
    <property type="match status" value="2"/>
</dbReference>
<dbReference type="Pfam" id="PF00622">
    <property type="entry name" value="SPRY"/>
    <property type="match status" value="1"/>
</dbReference>
<dbReference type="SMART" id="SM00449">
    <property type="entry name" value="SPRY"/>
    <property type="match status" value="2"/>
</dbReference>
<dbReference type="InterPro" id="IPR001841">
    <property type="entry name" value="Znf_RING"/>
</dbReference>
<feature type="domain" description="B box-type" evidence="9">
    <location>
        <begin position="148"/>
        <end position="188"/>
    </location>
</feature>
<evidence type="ECO:0000313" key="12">
    <source>
        <dbReference type="Proteomes" id="UP001591681"/>
    </source>
</evidence>
<proteinExistence type="predicted"/>
<keyword evidence="1" id="KW-0399">Innate immunity</keyword>
<dbReference type="Gene3D" id="3.30.40.10">
    <property type="entry name" value="Zinc/RING finger domain, C3HC4 (zinc finger)"/>
    <property type="match status" value="1"/>
</dbReference>
<dbReference type="SMART" id="SM00184">
    <property type="entry name" value="RING"/>
    <property type="match status" value="1"/>
</dbReference>
<dbReference type="PANTHER" id="PTHR25465">
    <property type="entry name" value="B-BOX DOMAIN CONTAINING"/>
    <property type="match status" value="1"/>
</dbReference>
<dbReference type="Pfam" id="PF25600">
    <property type="entry name" value="TRIM_CC"/>
    <property type="match status" value="1"/>
</dbReference>
<dbReference type="InterPro" id="IPR043136">
    <property type="entry name" value="B30.2/SPRY_sf"/>
</dbReference>
<dbReference type="InterPro" id="IPR013320">
    <property type="entry name" value="ConA-like_dom_sf"/>
</dbReference>
<evidence type="ECO:0008006" key="13">
    <source>
        <dbReference type="Google" id="ProtNLM"/>
    </source>
</evidence>
<dbReference type="PROSITE" id="PS50089">
    <property type="entry name" value="ZF_RING_2"/>
    <property type="match status" value="1"/>
</dbReference>
<dbReference type="Pfam" id="PF15227">
    <property type="entry name" value="zf-C3HC4_4"/>
    <property type="match status" value="1"/>
</dbReference>
<comment type="caution">
    <text evidence="11">The sequence shown here is derived from an EMBL/GenBank/DDBJ whole genome shotgun (WGS) entry which is preliminary data.</text>
</comment>
<feature type="coiled-coil region" evidence="7">
    <location>
        <begin position="203"/>
        <end position="295"/>
    </location>
</feature>
<organism evidence="11 12">
    <name type="scientific">Coilia grayii</name>
    <name type="common">Gray's grenadier anchovy</name>
    <dbReference type="NCBI Taxonomy" id="363190"/>
    <lineage>
        <taxon>Eukaryota</taxon>
        <taxon>Metazoa</taxon>
        <taxon>Chordata</taxon>
        <taxon>Craniata</taxon>
        <taxon>Vertebrata</taxon>
        <taxon>Euteleostomi</taxon>
        <taxon>Actinopterygii</taxon>
        <taxon>Neopterygii</taxon>
        <taxon>Teleostei</taxon>
        <taxon>Clupei</taxon>
        <taxon>Clupeiformes</taxon>
        <taxon>Clupeoidei</taxon>
        <taxon>Engraulidae</taxon>
        <taxon>Coilinae</taxon>
        <taxon>Coilia</taxon>
    </lineage>
</organism>
<dbReference type="Proteomes" id="UP001591681">
    <property type="component" value="Unassembled WGS sequence"/>
</dbReference>
<keyword evidence="2" id="KW-0479">Metal-binding</keyword>
<accession>A0ABD1JEZ3</accession>
<dbReference type="PRINTS" id="PR01407">
    <property type="entry name" value="BUTYPHLNCDUF"/>
</dbReference>
<dbReference type="PROSITE" id="PS00518">
    <property type="entry name" value="ZF_RING_1"/>
    <property type="match status" value="1"/>
</dbReference>
<dbReference type="InterPro" id="IPR017907">
    <property type="entry name" value="Znf_RING_CS"/>
</dbReference>
<dbReference type="Pfam" id="PF00643">
    <property type="entry name" value="zf-B_box"/>
    <property type="match status" value="1"/>
</dbReference>
<evidence type="ECO:0000256" key="2">
    <source>
        <dbReference type="ARBA" id="ARBA00022723"/>
    </source>
</evidence>
<dbReference type="SMART" id="SM00589">
    <property type="entry name" value="PRY"/>
    <property type="match status" value="2"/>
</dbReference>
<dbReference type="InterPro" id="IPR058030">
    <property type="entry name" value="TRIM8/14/16/25/29/45/65_CC"/>
</dbReference>
<dbReference type="InterPro" id="IPR006574">
    <property type="entry name" value="PRY"/>
</dbReference>
<dbReference type="GO" id="GO:0008270">
    <property type="term" value="F:zinc ion binding"/>
    <property type="evidence" value="ECO:0007669"/>
    <property type="project" value="UniProtKB-KW"/>
</dbReference>
<evidence type="ECO:0000256" key="1">
    <source>
        <dbReference type="ARBA" id="ARBA00022588"/>
    </source>
</evidence>
<evidence type="ECO:0000256" key="7">
    <source>
        <dbReference type="SAM" id="Coils"/>
    </source>
</evidence>
<dbReference type="EMBL" id="JBHFQA010000016">
    <property type="protein sequence ID" value="KAL2085736.1"/>
    <property type="molecule type" value="Genomic_DNA"/>
</dbReference>
<keyword evidence="12" id="KW-1185">Reference proteome</keyword>
<keyword evidence="4" id="KW-0862">Zinc</keyword>
<evidence type="ECO:0000256" key="5">
    <source>
        <dbReference type="ARBA" id="ARBA00022859"/>
    </source>
</evidence>
<dbReference type="InterPro" id="IPR000315">
    <property type="entry name" value="Znf_B-box"/>
</dbReference>
<keyword evidence="7" id="KW-0175">Coiled coil</keyword>
<keyword evidence="5" id="KW-0391">Immunity</keyword>
<dbReference type="AlphaFoldDB" id="A0ABD1JEZ3"/>
<dbReference type="SUPFAM" id="SSF57845">
    <property type="entry name" value="B-box zinc-binding domain"/>
    <property type="match status" value="1"/>
</dbReference>
<dbReference type="GO" id="GO:0005737">
    <property type="term" value="C:cytoplasm"/>
    <property type="evidence" value="ECO:0007669"/>
    <property type="project" value="UniProtKB-ARBA"/>
</dbReference>
<dbReference type="PANTHER" id="PTHR25465:SF5">
    <property type="entry name" value="E3 UBIQUITIN_ISG15 LIGASE TRIM25-RELATED"/>
    <property type="match status" value="1"/>
</dbReference>
<evidence type="ECO:0000256" key="6">
    <source>
        <dbReference type="PROSITE-ProRule" id="PRU00024"/>
    </source>
</evidence>
<evidence type="ECO:0000259" key="10">
    <source>
        <dbReference type="PROSITE" id="PS50188"/>
    </source>
</evidence>
<evidence type="ECO:0000256" key="3">
    <source>
        <dbReference type="ARBA" id="ARBA00022771"/>
    </source>
</evidence>
<name>A0ABD1JEZ3_9TELE</name>
<dbReference type="InterPro" id="IPR003877">
    <property type="entry name" value="SPRY_dom"/>
</dbReference>
<feature type="domain" description="RING-type" evidence="8">
    <location>
        <begin position="14"/>
        <end position="57"/>
    </location>
</feature>
<dbReference type="Pfam" id="PF13765">
    <property type="entry name" value="PRY"/>
    <property type="match status" value="2"/>
</dbReference>
<evidence type="ECO:0000259" key="9">
    <source>
        <dbReference type="PROSITE" id="PS50119"/>
    </source>
</evidence>
<dbReference type="Gene3D" id="4.10.830.40">
    <property type="match status" value="1"/>
</dbReference>
<dbReference type="GO" id="GO:0045087">
    <property type="term" value="P:innate immune response"/>
    <property type="evidence" value="ECO:0007669"/>
    <property type="project" value="UniProtKB-KW"/>
</dbReference>
<dbReference type="CDD" id="cd16040">
    <property type="entry name" value="SPRY_PRY_SNTX"/>
    <property type="match status" value="2"/>
</dbReference>